<gene>
    <name evidence="12" type="ORF">SAMN04488535_1963</name>
</gene>
<organism evidence="12 13">
    <name type="scientific">Corynebacterium mycetoides</name>
    <dbReference type="NCBI Taxonomy" id="38302"/>
    <lineage>
        <taxon>Bacteria</taxon>
        <taxon>Bacillati</taxon>
        <taxon>Actinomycetota</taxon>
        <taxon>Actinomycetes</taxon>
        <taxon>Mycobacteriales</taxon>
        <taxon>Corynebacteriaceae</taxon>
        <taxon>Corynebacterium</taxon>
    </lineage>
</organism>
<dbReference type="GO" id="GO:0005524">
    <property type="term" value="F:ATP binding"/>
    <property type="evidence" value="ECO:0007669"/>
    <property type="project" value="UniProtKB-KW"/>
</dbReference>
<name>A0A1G9QJU4_9CORY</name>
<comment type="function">
    <text evidence="10">Required for the formation of a threonylcarbamoyl group on adenosine at position 37 (t(6)A37) in tRNAs that read codons beginning with adenine. Is involved in the transfer of the threonylcarbamoyl moiety of threonylcarbamoyl-AMP (TC-AMP) to the N6 group of A37, together with TsaD and TsaB. TsaE seems to play an indirect role in the t(6)A biosynthesis pathway, possibly in regulating the core enzymatic function of TsaD.</text>
</comment>
<dbReference type="PANTHER" id="PTHR33540:SF2">
    <property type="entry name" value="TRNA THREONYLCARBAMOYLADENOSINE BIOSYNTHESIS PROTEIN TSAE"/>
    <property type="match status" value="1"/>
</dbReference>
<proteinExistence type="inferred from homology"/>
<keyword evidence="5" id="KW-0819">tRNA processing</keyword>
<dbReference type="NCBIfam" id="TIGR00150">
    <property type="entry name" value="T6A_YjeE"/>
    <property type="match status" value="1"/>
</dbReference>
<dbReference type="OrthoDB" id="9800307at2"/>
<evidence type="ECO:0000313" key="12">
    <source>
        <dbReference type="EMBL" id="SDM11263.1"/>
    </source>
</evidence>
<evidence type="ECO:0000256" key="5">
    <source>
        <dbReference type="ARBA" id="ARBA00022694"/>
    </source>
</evidence>
<keyword evidence="4" id="KW-0963">Cytoplasm</keyword>
<evidence type="ECO:0000256" key="4">
    <source>
        <dbReference type="ARBA" id="ARBA00022490"/>
    </source>
</evidence>
<dbReference type="RefSeq" id="WP_092151657.1">
    <property type="nucleotide sequence ID" value="NZ_LT629700.1"/>
</dbReference>
<dbReference type="InterPro" id="IPR003442">
    <property type="entry name" value="T6A_TsaE"/>
</dbReference>
<keyword evidence="6" id="KW-0479">Metal-binding</keyword>
<evidence type="ECO:0000256" key="9">
    <source>
        <dbReference type="ARBA" id="ARBA00022842"/>
    </source>
</evidence>
<evidence type="ECO:0000256" key="2">
    <source>
        <dbReference type="ARBA" id="ARBA00007599"/>
    </source>
</evidence>
<dbReference type="GO" id="GO:0046872">
    <property type="term" value="F:metal ion binding"/>
    <property type="evidence" value="ECO:0007669"/>
    <property type="project" value="UniProtKB-KW"/>
</dbReference>
<comment type="subcellular location">
    <subcellularLocation>
        <location evidence="1">Cytoplasm</location>
    </subcellularLocation>
</comment>
<evidence type="ECO:0000256" key="11">
    <source>
        <dbReference type="ARBA" id="ARBA00032441"/>
    </source>
</evidence>
<dbReference type="GO" id="GO:0002949">
    <property type="term" value="P:tRNA threonylcarbamoyladenosine modification"/>
    <property type="evidence" value="ECO:0007669"/>
    <property type="project" value="InterPro"/>
</dbReference>
<dbReference type="Pfam" id="PF02367">
    <property type="entry name" value="TsaE"/>
    <property type="match status" value="1"/>
</dbReference>
<dbReference type="STRING" id="38302.SAMN04488535_1963"/>
<evidence type="ECO:0000256" key="3">
    <source>
        <dbReference type="ARBA" id="ARBA00019010"/>
    </source>
</evidence>
<evidence type="ECO:0000256" key="6">
    <source>
        <dbReference type="ARBA" id="ARBA00022723"/>
    </source>
</evidence>
<evidence type="ECO:0000313" key="13">
    <source>
        <dbReference type="Proteomes" id="UP000199350"/>
    </source>
</evidence>
<accession>A0A1G9QJU4</accession>
<dbReference type="GO" id="GO:0005737">
    <property type="term" value="C:cytoplasm"/>
    <property type="evidence" value="ECO:0007669"/>
    <property type="project" value="UniProtKB-SubCell"/>
</dbReference>
<dbReference type="PANTHER" id="PTHR33540">
    <property type="entry name" value="TRNA THREONYLCARBAMOYLADENOSINE BIOSYNTHESIS PROTEIN TSAE"/>
    <property type="match status" value="1"/>
</dbReference>
<comment type="similarity">
    <text evidence="2">Belongs to the TsaE family.</text>
</comment>
<dbReference type="EMBL" id="LT629700">
    <property type="protein sequence ID" value="SDM11263.1"/>
    <property type="molecule type" value="Genomic_DNA"/>
</dbReference>
<dbReference type="InterPro" id="IPR027417">
    <property type="entry name" value="P-loop_NTPase"/>
</dbReference>
<evidence type="ECO:0000256" key="7">
    <source>
        <dbReference type="ARBA" id="ARBA00022741"/>
    </source>
</evidence>
<evidence type="ECO:0000256" key="8">
    <source>
        <dbReference type="ARBA" id="ARBA00022840"/>
    </source>
</evidence>
<dbReference type="Gene3D" id="3.40.50.300">
    <property type="entry name" value="P-loop containing nucleotide triphosphate hydrolases"/>
    <property type="match status" value="1"/>
</dbReference>
<protein>
    <recommendedName>
        <fullName evidence="3">tRNA threonylcarbamoyladenosine biosynthesis protein TsaE</fullName>
    </recommendedName>
    <alternativeName>
        <fullName evidence="11">t(6)A37 threonylcarbamoyladenosine biosynthesis protein TsaE</fullName>
    </alternativeName>
</protein>
<sequence length="168" mass="17369">MTPDFPARGTRQCDSAAETAQLGRELGAALEAGDVVILDGPLGAGKTTFTQGIAAGMGVSGRVTSPTFVIAREHRSPAGGPALVHVDAYRLIGEGSSGDPLGELDALDLDTELASAVVVAEWGGGLVEQIASRFLLVTIDRETLVRADPDSEGRIISWEIKSPVEAGM</sequence>
<reference evidence="13" key="1">
    <citation type="submission" date="2016-10" db="EMBL/GenBank/DDBJ databases">
        <authorList>
            <person name="Varghese N."/>
            <person name="Submissions S."/>
        </authorList>
    </citation>
    <scope>NUCLEOTIDE SEQUENCE [LARGE SCALE GENOMIC DNA]</scope>
    <source>
        <strain evidence="13">DSM 20632</strain>
    </source>
</reference>
<keyword evidence="8" id="KW-0067">ATP-binding</keyword>
<evidence type="ECO:0000256" key="1">
    <source>
        <dbReference type="ARBA" id="ARBA00004496"/>
    </source>
</evidence>
<keyword evidence="7" id="KW-0547">Nucleotide-binding</keyword>
<dbReference type="AlphaFoldDB" id="A0A1G9QJU4"/>
<dbReference type="Proteomes" id="UP000199350">
    <property type="component" value="Chromosome I"/>
</dbReference>
<keyword evidence="13" id="KW-1185">Reference proteome</keyword>
<evidence type="ECO:0000256" key="10">
    <source>
        <dbReference type="ARBA" id="ARBA00024908"/>
    </source>
</evidence>
<keyword evidence="9" id="KW-0460">Magnesium</keyword>
<dbReference type="SUPFAM" id="SSF52540">
    <property type="entry name" value="P-loop containing nucleoside triphosphate hydrolases"/>
    <property type="match status" value="1"/>
</dbReference>